<proteinExistence type="inferred from homology"/>
<dbReference type="InterPro" id="IPR056040">
    <property type="entry name" value="DUF7623"/>
</dbReference>
<dbReference type="OrthoDB" id="250115at2759"/>
<dbReference type="Pfam" id="PF00648">
    <property type="entry name" value="Peptidase_C2"/>
    <property type="match status" value="3"/>
</dbReference>
<dbReference type="KEGG" id="lpan:LPMP_270500"/>
<evidence type="ECO:0000256" key="1">
    <source>
        <dbReference type="ARBA" id="ARBA00007623"/>
    </source>
</evidence>
<keyword evidence="3" id="KW-0378">Hydrolase</keyword>
<dbReference type="eggNOG" id="KOG0045">
    <property type="taxonomic scope" value="Eukaryota"/>
</dbReference>
<dbReference type="InterPro" id="IPR001300">
    <property type="entry name" value="Peptidase_C2_calpain_cat"/>
</dbReference>
<keyword evidence="7" id="KW-1185">Reference proteome</keyword>
<evidence type="ECO:0000256" key="4">
    <source>
        <dbReference type="ARBA" id="ARBA00022807"/>
    </source>
</evidence>
<dbReference type="GO" id="GO:0006508">
    <property type="term" value="P:proteolysis"/>
    <property type="evidence" value="ECO:0007669"/>
    <property type="project" value="UniProtKB-KW"/>
</dbReference>
<gene>
    <name evidence="6" type="ORF">LPMP_270500</name>
</gene>
<keyword evidence="4" id="KW-0788">Thiol protease</keyword>
<protein>
    <submittedName>
        <fullName evidence="6">Calpain-like cysteine peptidase, putative</fullName>
    </submittedName>
</protein>
<evidence type="ECO:0000313" key="6">
    <source>
        <dbReference type="EMBL" id="AIN99432.2"/>
    </source>
</evidence>
<dbReference type="GO" id="GO:0004198">
    <property type="term" value="F:calcium-dependent cysteine-type endopeptidase activity"/>
    <property type="evidence" value="ECO:0007669"/>
    <property type="project" value="InterPro"/>
</dbReference>
<dbReference type="InterPro" id="IPR038765">
    <property type="entry name" value="Papain-like_cys_pep_sf"/>
</dbReference>
<evidence type="ECO:0000256" key="2">
    <source>
        <dbReference type="ARBA" id="ARBA00022670"/>
    </source>
</evidence>
<dbReference type="VEuPathDB" id="TriTrypDB:LPAL13_270011700"/>
<dbReference type="VEuPathDB" id="TriTrypDB:LPAL13_270011800"/>
<accession>A0A088RTE8</accession>
<evidence type="ECO:0000313" key="7">
    <source>
        <dbReference type="Proteomes" id="UP000063063"/>
    </source>
</evidence>
<comment type="similarity">
    <text evidence="1">Belongs to the peptidase C2 family.</text>
</comment>
<dbReference type="SUPFAM" id="SSF49758">
    <property type="entry name" value="Calpain large subunit, middle domain (domain III)"/>
    <property type="match status" value="3"/>
</dbReference>
<dbReference type="SMART" id="SM00230">
    <property type="entry name" value="CysPc"/>
    <property type="match status" value="1"/>
</dbReference>
<dbReference type="PRINTS" id="PR00704">
    <property type="entry name" value="CALPAIN"/>
</dbReference>
<comment type="caution">
    <text evidence="5">Lacks conserved residue(s) required for the propagation of feature annotation.</text>
</comment>
<dbReference type="EMBL" id="CP009396">
    <property type="protein sequence ID" value="AIN99432.2"/>
    <property type="molecule type" value="Genomic_DNA"/>
</dbReference>
<dbReference type="VEuPathDB" id="TriTrypDB:LPAL13_270011500"/>
<dbReference type="SUPFAM" id="SSF54001">
    <property type="entry name" value="Cysteine proteinases"/>
    <property type="match status" value="3"/>
</dbReference>
<dbReference type="InterPro" id="IPR022684">
    <property type="entry name" value="Calpain_cysteine_protease"/>
</dbReference>
<organism evidence="6 7">
    <name type="scientific">Leishmania panamensis</name>
    <dbReference type="NCBI Taxonomy" id="5679"/>
    <lineage>
        <taxon>Eukaryota</taxon>
        <taxon>Discoba</taxon>
        <taxon>Euglenozoa</taxon>
        <taxon>Kinetoplastea</taxon>
        <taxon>Metakinetoplastina</taxon>
        <taxon>Trypanosomatida</taxon>
        <taxon>Trypanosomatidae</taxon>
        <taxon>Leishmaniinae</taxon>
        <taxon>Leishmania</taxon>
        <taxon>Leishmania guyanensis species complex</taxon>
    </lineage>
</organism>
<dbReference type="PROSITE" id="PS50203">
    <property type="entry name" value="CALPAIN_CAT"/>
    <property type="match status" value="3"/>
</dbReference>
<evidence type="ECO:0000256" key="5">
    <source>
        <dbReference type="PROSITE-ProRule" id="PRU00239"/>
    </source>
</evidence>
<dbReference type="Pfam" id="PF24610">
    <property type="entry name" value="DUF7623"/>
    <property type="match status" value="61"/>
</dbReference>
<dbReference type="Gene3D" id="2.60.120.380">
    <property type="match status" value="3"/>
</dbReference>
<keyword evidence="2" id="KW-0645">Protease</keyword>
<sequence>MSSFFEEVPDSKTLFKDTEFIANSHHVADQWVPIHDLYPDGAEKPLLPEVFSREQFGQGNHYECFMISALATLVRFPDVIRNCFVTQKVRQDGRYTFQFFRGREWVRIEIDDTIPLEDDTALYMQSPTEHWWPLLLEKAYAKFYTAYDHLEGCTLQETFHDLTGNPVLNIPMDAKLAKAADVDIGDGQYWLSMGESLLRGDYVSSALTKDAELESIGMQSEQQYAILGIFSLTGSSVLDDIVVHLHNPFEDEEYEYTGPLNKSDSKWSAKQRHQYSVDDRHSIFMPLKMFLKHVNSIQCCLMRTDDNGVQAYNTTWKGESAGGNPTFASWRKNPLFLVKNSGPTEISVVAMIQQEDQRRFADPDAGATYVQCGLVMVSSTYPNPIPTFWVTGNNHKPIFKSLFLNSREVANTITIPAHTTCYLVPSCMHKGVETNIQLSLYRFKDQNYSQFSVEQLAIPSMNWSSPATKNVELCQKEKDRVDFYVDEATDVHILLHQTKPYVSKSGGDAMTEDYLGMYLYDDTDRRVAGVHAATNFREMSVIHRLPRSGRYAISITCPRAKSDVPAYITIIGSHASNVRIVDPPEDATMFDDEDIIDEGEDAALEHNPVDYTPVVFDAARHGEQVESDSPFEDKRFYMDNRGATSDPWVHIGDLYPEGKTVPLLPNELRRDQFGQGDHYDCSTLTAFAALLERHPDVIRNCFVSKNPRKDGRYTFQFHRYGQWVKVEIDDRIPMVKDDTVFCRSPTHHWWPLLLEKAYAKFYTLYENLEGISQEEIFHDYTGQPCLSVSTDPEASRVNMSYFDEVPYWMELASMLPNLSVTALASGQKAEAYGLLDGQYYALLEIISRKDTQRVSDVLVKMYNPYEDSPYVGPMNAEDSAWTSELQRRVRPEKELHVFYIPAHHFVAAFSVVQMGYAGGLAEPSWHFNSEWAQGTNGGDTSFVSWRENPLYIFSNPTEDPVQIIGMVRQPDQRHLLHTLPNQELAYPKKGLAVAQANPSAAGIPTHLVTLDNHRFIHREMLLPVREVTNVLTIPPQSVCYVAGYCNSRVISKFLLSYWFMRDQDIAKLSIERYRPKVAKHQPAIAHVDLYNRAKERVDFLVDTPTEVHAVFKQAKVFHSPHGGDVLAEDYVGVYLYDLQNNRIKGIQSAMNYRELSLVAHLTEPGHYVFFSTCPRGNGEVPCRVEICAVEKAHVRITDPPEDAIAMSEPDMAFLDAFPEGIPLSELPIDSDPQFQDDVTELGRLLSDPSARAEEIEQLKNRMNKRVRELAKAHLARDRPIYLSGRDLSALNPVVDNDEAYMNAERERYYLKQDLRNHYKLLQQEDELRGFADSAFERHICTDFSFIEARPEGIPRDDIPLASDKAFAEMMQERVGLRRRPKENASAIDEIEARMGERAREIARAMHDAERVYLNLQPEGVPLDLVPLNTDAQFGAMEDELRALLRSPITDHSAITALHDHLNEHAHNLAREVRRSERVRFLKSEDAGRLFPILDNDPEFTAKEIQRLRVLKEDPEKNATSIENLENDLNERAAQLSNKLKQSDRAFLIPYGVELDLISDTLDANSRFRQKENHLRELRENPQHITSDIEALQDDMAREALMLTTQYKSQQRPTYLEAEYEGRPMATLPLDDDAAFRDAETAYLGMCESGNADPAALQRLVGAMRERATDIARGMNAADRPKYLPKAVRGVPLRALALDDDEEFRHVEQERARAVCASGHEAEAAALEARLLARAEDVAQAQLTGDRGYLEPEPAGIPLELVPLDEDAEFRTKEAERAELKENPTRDLNGMALKEAELNTRAVELAQQLKDGERGKVLAELYDGIPTSELPLDTDAAFHEMEVDRLRRVRADPDADWEETARLEDAMRTRARELAASMKASERGLLLEMQTLLTADRMNALLDSDATAADMERRLRELRKSPNKNAAAIRALEEELRKRAERLAGEYLAEVRPTYLEAEYEGRPMATLPLDDDAAFRDAETAYLGMCESGNADPAALQRLVGAMRERATDIARGMNAADRPKYLPKAVRGVPLRALALDDDEEFRHVEQERARAVCASGHEAEAAALEARLLARAEDVAQAQLTGDRGYLEPEPAGIPLELVPLDEDAEFRTKEAERAELKENPTRDLNGMALKEAELNTRAVELAQQLKDGERGKVLAELYDGIPTSELPLDTDAAFHEMEVDRLRRVRADPDADWEETARLEDAMRTRARELAASMKASERGLLLEMQTLLTADRMNALLDSDATAADMERRLRELRKSPNKNAAAIKALEEELRKRAERLAGEYLAEVRPTYLEAEYEGRPMETLPLDDDAAFRDAETAYLGMCESGNADPAALQRLVGAMRERATDIARGMNAADRPKYLPKAVRGVPLRALALDDDEEFRHVEQERARAVCASGHEAEAAALEARLLARAEDVAQAQLTGDRGYLEPEPAGIPLELVPLDEDAEFRTKEAERAELKENPTRDLNGMALKEAELNTRAVELAQQLKDGERGKVLAELYDGIPTSELPLDTDAAFHEMEVDRLRRVRADPDADWEETARLEDAMRTRARELAASMKASERGLLLEMQTLLTADRMNALLDSDATAADMERRLRELRKSPNKNAAAIRALEEELRKRAERLAGEYLAEVRPTYLEAEYEGRPMETLPLDDDAAFRDAETAYLGMCESGNADPAALQRLVGAMRERATDIARGMNAADRPKYLPKAVRGVPLRALALDDDEEFRHVEQERARAVCASGHEAEAAALEARLLARAVELASLHLRGDRAFLDQNPEGIPLAVLKVDDDDLFRSKEEQRASLLGDGLTEANRFAIAVFEESMNQQVHDMAKRLKALLIGQHVPGQVRGIPREVIPLLADERSSEIIAELTLCALDTALVKQVALLKARAEELVDASIEGIRSRLDVAPVHVQLSYLPLDEDESFKTLEIEALVEVQKPKPDAATVQDLIGALNCRARELAEQLCWEERKALMDSNPEGRALRSLPLNTDTIFLSAEAKHRAEAKVESSDAAALRVLMEEMAARAQQLALEANRKDRVSFVSAVVRGVALHDLPLDDDDAFRELERKRAMALQDPKQSAATVPAIEEALRSRADALAMSVLRNDRTFLDSRPEGVPLRQVPIDSDRRFQQLEEQRAQLRTSFREAGADFSTEEVKAIERMMNERVHEMANGVKPLLRNQLAQTVLGISLKDLPLDTDAVFSETEERCRDAEAAGDDKAATALKSDLNARATTLAEAMHKAERAALWQVPEGVPLEALPLNSDDVFLDLEREARLIRHIAAAVPSRHQRSSDVTKLAALIAELNRRACILANESRLTYCDAEPEGIPLETLQLASQPEFIGKEEERRHLVKTHGVDSDPVRSCNAELRKMAYTIARSRVQGDRSFLDSDPEGVPLSVLPLDEDAAFHSMEVERARLKAQNTSAAASKAKALEEKLNERAHDLARLQKEEDLRGIDPAPHGIPLAVLQPHSDGTFARMVDLHRALKLESPVANADKICGLQADMNGRCLALAKSRVADDRAFLDADPEGVPLVLLPLDMDAAFQELEAQRANLKSLDPIRNAAAVKELEDRLNERAHELAMDHIAQELDGLTPEPFDVPLEVLRPYEDPSFKQAVAALRQLHTTNKADPTVASIKAAMEERCQTMAHDLLEKDRGYLHDRPKNVSLSLLPLNSDEAFHAGEVRRALLKAENARRNADKITELEGQLNLRAMELAELRRMQDMVGLDAEPEGVPLRVIDPHADAAFAALVEKRRALEVEQPASKTPSPQLAQVVSAMNCRAHELAKGILEGDRRYLDQDPEGVPLEVLPFDTDKVFHAMEVERAAMKAADPKRNAGRIRELEEKLNDRAHELAQVQKDEELCGLDPTPRGISLKLLRPHEDPLFSELVKQMRVMKKNPPRDDQEMVRHLEEMNARAAALADKVMDRGYLDPNPEGVPLQELPLETDDKFRSMEMERARLKLTDPRGQSAMISSLESALNQRAEELAKRQCVADLASVEDAPLEIAKELLRLHSDAEGATLIEDLRQLRKNPGHNAGVLRQKEAALNDRAFEVARKLLVGDRANYIDPRPRNIPLEDLPLEKDEMFHALEVERVVLKLTDPIHNAAAVRNTESTLNDRAYQLAELVMKEDLAGFPPSYHGILTKDLNPHSDRIFSETAEKRRFRIRVPTVTFKEDLEQIMDDRLSELARERKDGELYFMNPSPEGVLLADLPLSTDTLFNNMCQERQQLKEKDAMENRKAVVTLEDEMNKRAAVLARSVLNSDFDGVDKAPLGIPLGLLRPRQNAEVARLIPELRRCKRAAQLKNKVAGLQAKMNECVRVLAAAALEEGRDKYLDAHPEGVPLELLPLRTDDVFHDKEAQRATLRLQDPVKHAGAITQLESQLNAQAHKLALLQKEEDLVGVDVAPRGIPLAFLHPHEDAKMMGFIKDVRVLKTDPLHNKDNIRWQQQQMNERAHELAILALNGDREYLRPNPLGVSLTVLPLDEDPAFHEAEVARVVAKRQPHPNSKAIALLEQQLNARAEELAAAQLQCDVEGLEQTPLGVPLSLLKPHADSTFAELLPELRRLEKDPARNATKLKQLRAAANECNYELAEAFLAKDRSTYMGAEPEGVPLHLLKLTADDEFKALENKRLQLHSMQQAGRTVNAKDFSALEALLKARAHEVAKQLLRKDRGYLDLFPEGVALDILPLDSDPAFRRLETTRAAAKYRNTNTQANDLEDQLNARARELALVQKEEDLRGLDQHPHDLPLTLLQPHQDAQFEQLVDELRRLKASHGDQRKAVKEVQDRLNNRSYAMADRVTKGDRRYLHPKPENVPLSRLPLGTDATFHALEIERAMLKLKEPRKNQHRIADMEDQLNSRAAELAKAVKMEDLKSLAQTPRGIPVELLKLHEDPKFSALIAEKEQLPKGRSGEVTATLLNSMNECALEVADKLLRGDRGYLNRELEGALLPCLPLDTDMVFHEMEVERAKLKVRDPVKNASVIDDLEDQLTKRAHELMSAILVMDRDYLNPSPEGVPIEELLLDTDSKFHSMEVERAKLKVRDLQGNAARIKDLEGYLNDHAAGLAKQQLEEDLKGLDREPEGYPLKCLRPHSDAAFAAVVVTLRRAKMEPLGNVAKVHEAQATLNARAHELARERIAADRARLNQEPEKVPLALLPLEKDAQFVAVEKELRMLKAADKPNLKAITEVEGQMNDRAHVLARAYLKQSRDFLDQEPEGVALDYVPLDKDTYFCALERDRLCLLAKGASLSSAQVRAMEERLNDRAHELAAKVKTKGRDFLRSQSSDIPKELLALDADKVFVAKEKELRKHQQQPDGPHSLNTVANLRRELQQRADEVSEAQLKGDRGKYLDLQPEGVDLCDIPLDTDHIYHGMEVERAILLADDVTGRKPTVAELEKKLNTRAHELAHQIIVSDRYYLPEEVYGIPVEELLLATDSKFNKLERQRRVHKRSSNMRKEVAADEEELRCHAQELAKEVIALDLEPIKAFYRGIPKVELNLHADSAFRELAKKRRRLRGKGRVEATEMTAIEDEMDRRACEIADDVINNERAFLDPEPEGMYLIDVPLDDDQAFQQLEQEYRRRRRDPRTAKQNGSVLRELAEEMNQRSHTLARATFAKTRGFMKQEPEGIPLVELGLDEDPEFKEAEIARYRTNRSVVPNAATVAEMEVRMDGRARELARATLAADRAFLDPKPEGVSLEVLPLDSDMEFSDLARERRRRKKILKGGVGEAEVRAVEEKMNARSHEMAKEFLEMERAFLSREPEGVPLADLPLNADPLFRTMENERLRLKRDPLVNTAMLAAKEADLEHRAHVIAKDLLRKERAFLDPEPLSVPLEELPLNYDDVLNPVERKRRVLRMHPKRNHAAIRTCEEQMADRVGQIAVNFVDKERGFLDQNPEGVPLRYLPLNTDREFHEKELHCRKLRKRPEKNCGEIADTERKMNERVHALAKDLVLKGRAFLHPDPCGVPIADVPLNEDEYFRKMEEQRRALKEAGRSVASVKAIEEKLNDRAEKLAQRQLDEERSFMDRAPLGIPLHELPLNTDQRMREIERTRRQLRKSDSKSGAVDMSVLEAGMNARAHELADQLLSNDRGYLHPEPCGVPLADLPLHTDCIFHEAELARFRAKKNCQTDLVLMEKELNKRAMELAAEFIQKERAYLNQEPEGIPLDRLPLDTDPTFHGMELERRRLKSSGENPPQVLELEDLLNRRVHELAMELRGWQDPEFHEANEHVAEQWVRVCDLYPEGRYGAFIPTNPAPDDVFSAPQDVGYLVPFIAALSRHPVLLQRVIATEETPVNAPYTFIFFDPHSNPVYVDVDDRVPCTQAHEPKFVQSPCHLWWPLLLEKAYAKFVGGYERLNNCTSLETLRDLTGRPVTHTPFDMKLAEAASLGKYTSVDFWLGVAEDMARGDVVVCSSNAEVPDGIHPLCSYALIGVVVTVEGSTSPSDVVIKLENSYRNDEPFYTGPLCHRDANWSLMLQRVCQYDPERDDILYLPLPTFLRNFSSMQTCHINCGDRLTVTGTWDSRTSGGNSKFTSFRNNPMFVLQNSSSRPATVLSELRHATPEFVDPEGCSHYPQSGIVLMEPTSSSAPLTPLITNSTACFLQRGVMLDSREVCSVMEIPANSTCFLIPYTSKAGEHGSFFLSVYPGFAKVSLTPLHYCGLSREPKSVAVTLTPGAEGRRVDFTVSSACDVHVLLRQEKMTNRLAAMKGDAIAEDDVVMVAFNDQAMKLTSSGDATNAREHSLVFRADKPGYYSLLLTSPNQPVTGDNPCTVSIFTPKRVMVKFVPPPAGARPLRPTRFPVLPRGPATAAGGSNPRRLRGASTARQPQPQREATLPLLRKNGAGTPGAGFLSLSGPFSCSC</sequence>
<dbReference type="GeneID" id="22576226"/>
<dbReference type="FunFam" id="2.60.120.380:FF:000014">
    <property type="entry name" value="Putative calpain-like cysteine peptidase"/>
    <property type="match status" value="1"/>
</dbReference>
<name>A0A088RTE8_LEIPA</name>
<dbReference type="InterPro" id="IPR036213">
    <property type="entry name" value="Calpain_III_sf"/>
</dbReference>
<dbReference type="RefSeq" id="XP_010700139.1">
    <property type="nucleotide sequence ID" value="XM_010701837.1"/>
</dbReference>
<evidence type="ECO:0000256" key="3">
    <source>
        <dbReference type="ARBA" id="ARBA00022801"/>
    </source>
</evidence>
<dbReference type="PANTHER" id="PTHR10183:SF379">
    <property type="entry name" value="CALPAIN-5"/>
    <property type="match status" value="1"/>
</dbReference>
<dbReference type="Proteomes" id="UP000063063">
    <property type="component" value="Chromosome 27"/>
</dbReference>
<dbReference type="VEuPathDB" id="TriTrypDB:LPMP_270500"/>
<reference evidence="6 7" key="1">
    <citation type="journal article" date="2015" name="Sci. Rep.">
        <title>The genome of Leishmania panamensis: insights into genomics of the L. (Viannia) subgenus.</title>
        <authorList>
            <person name="Llanes A."/>
            <person name="Restrepo C.M."/>
            <person name="Vecchio G.D."/>
            <person name="Anguizola F.J."/>
            <person name="Lleonart R."/>
        </authorList>
    </citation>
    <scope>NUCLEOTIDE SEQUENCE [LARGE SCALE GENOMIC DNA]</scope>
    <source>
        <strain evidence="6 7">MHOM/PA/94/PSC-1</strain>
    </source>
</reference>
<dbReference type="Gene3D" id="3.90.70.10">
    <property type="entry name" value="Cysteine proteinases"/>
    <property type="match status" value="2"/>
</dbReference>
<dbReference type="PANTHER" id="PTHR10183">
    <property type="entry name" value="CALPAIN"/>
    <property type="match status" value="1"/>
</dbReference>